<dbReference type="RefSeq" id="WP_105302821.1">
    <property type="nucleotide sequence ID" value="NZ_JAQXPC010000038.1"/>
</dbReference>
<keyword evidence="5" id="KW-1185">Reference proteome</keyword>
<evidence type="ECO:0000256" key="1">
    <source>
        <dbReference type="ARBA" id="ARBA00022679"/>
    </source>
</evidence>
<dbReference type="PANTHER" id="PTHR10584:SF166">
    <property type="entry name" value="RIBOKINASE"/>
    <property type="match status" value="1"/>
</dbReference>
<dbReference type="SUPFAM" id="SSF53613">
    <property type="entry name" value="Ribokinase-like"/>
    <property type="match status" value="1"/>
</dbReference>
<proteinExistence type="predicted"/>
<evidence type="ECO:0000313" key="5">
    <source>
        <dbReference type="Proteomes" id="UP000461880"/>
    </source>
</evidence>
<dbReference type="PANTHER" id="PTHR10584">
    <property type="entry name" value="SUGAR KINASE"/>
    <property type="match status" value="1"/>
</dbReference>
<dbReference type="Pfam" id="PF00294">
    <property type="entry name" value="PfkB"/>
    <property type="match status" value="1"/>
</dbReference>
<dbReference type="InterPro" id="IPR011611">
    <property type="entry name" value="PfkB_dom"/>
</dbReference>
<keyword evidence="2 4" id="KW-0418">Kinase</keyword>
<dbReference type="GO" id="GO:0016301">
    <property type="term" value="F:kinase activity"/>
    <property type="evidence" value="ECO:0007669"/>
    <property type="project" value="UniProtKB-KW"/>
</dbReference>
<sequence length="310" mass="33546">MGIVVIGAVFVDIKGYPLGKYVPDGRNAGRVVQVHGGVSRNVAEDIANVELRPTFLSVVDDTGTGEDVIHKLQRHKVVTDYIQKVPGGLGTWLAIFDQDGDVVGSISQRPDLSVLSDVLAEHGDEIFRDCDSVVVEIDMASSLLKQIFDLADRYHKVVYAVVSNMSIALERRDLMMRTGCVVCNQEEAGLLFSDDFTGMTPEELAPIIYRKACTAQYRRVVVTMGKSGAVYAEPDIGCGVCPAQETAVIDTAGCGDAFFAGVTIGLTYGKKLKEACEIGTRLASSVIATKENVCPRFRPEEFGLFPGRNC</sequence>
<evidence type="ECO:0000256" key="2">
    <source>
        <dbReference type="ARBA" id="ARBA00022777"/>
    </source>
</evidence>
<reference evidence="4 5" key="1">
    <citation type="submission" date="2019-08" db="EMBL/GenBank/DDBJ databases">
        <title>In-depth cultivation of the pig gut microbiome towards novel bacterial diversity and tailored functional studies.</title>
        <authorList>
            <person name="Wylensek D."/>
            <person name="Hitch T.C.A."/>
            <person name="Clavel T."/>
        </authorList>
    </citation>
    <scope>NUCLEOTIDE SEQUENCE [LARGE SCALE GENOMIC DNA]</scope>
    <source>
        <strain evidence="4 5">Oil+RF-744-GAM-WT-6</strain>
    </source>
</reference>
<keyword evidence="1" id="KW-0808">Transferase</keyword>
<name>A0A7X2NTJ1_9FIRM</name>
<dbReference type="InterPro" id="IPR029056">
    <property type="entry name" value="Ribokinase-like"/>
</dbReference>
<feature type="domain" description="Carbohydrate kinase PfkB" evidence="3">
    <location>
        <begin position="3"/>
        <end position="289"/>
    </location>
</feature>
<dbReference type="EMBL" id="VUMN01000027">
    <property type="protein sequence ID" value="MSS59294.1"/>
    <property type="molecule type" value="Genomic_DNA"/>
</dbReference>
<organism evidence="4 5">
    <name type="scientific">Stecheria intestinalis</name>
    <dbReference type="NCBI Taxonomy" id="2606630"/>
    <lineage>
        <taxon>Bacteria</taxon>
        <taxon>Bacillati</taxon>
        <taxon>Bacillota</taxon>
        <taxon>Erysipelotrichia</taxon>
        <taxon>Erysipelotrichales</taxon>
        <taxon>Erysipelotrichaceae</taxon>
        <taxon>Stecheria</taxon>
    </lineage>
</organism>
<evidence type="ECO:0000313" key="4">
    <source>
        <dbReference type="EMBL" id="MSS59294.1"/>
    </source>
</evidence>
<gene>
    <name evidence="4" type="ORF">FYJ51_10360</name>
</gene>
<dbReference type="Gene3D" id="3.40.1190.20">
    <property type="match status" value="1"/>
</dbReference>
<evidence type="ECO:0000259" key="3">
    <source>
        <dbReference type="Pfam" id="PF00294"/>
    </source>
</evidence>
<comment type="caution">
    <text evidence="4">The sequence shown here is derived from an EMBL/GenBank/DDBJ whole genome shotgun (WGS) entry which is preliminary data.</text>
</comment>
<protein>
    <submittedName>
        <fullName evidence="4">Carbohydrate kinase family protein</fullName>
    </submittedName>
</protein>
<dbReference type="AlphaFoldDB" id="A0A7X2NTJ1"/>
<dbReference type="Proteomes" id="UP000461880">
    <property type="component" value="Unassembled WGS sequence"/>
</dbReference>
<accession>A0A7X2NTJ1</accession>